<dbReference type="AlphaFoldDB" id="A0A7X8SPC5"/>
<dbReference type="InterPro" id="IPR004629">
    <property type="entry name" value="WecG_TagA_CpsF"/>
</dbReference>
<keyword evidence="2 3" id="KW-0808">Transferase</keyword>
<reference evidence="3 4" key="1">
    <citation type="submission" date="2020-04" db="EMBL/GenBank/DDBJ databases">
        <title>Flammeovirga sp. SR4, a novel species isolated from seawater.</title>
        <authorList>
            <person name="Wang X."/>
        </authorList>
    </citation>
    <scope>NUCLEOTIDE SEQUENCE [LARGE SCALE GENOMIC DNA]</scope>
    <source>
        <strain evidence="3 4">SR4</strain>
    </source>
</reference>
<protein>
    <submittedName>
        <fullName evidence="3">WecB/TagA/CpsF family glycosyltransferase</fullName>
    </submittedName>
</protein>
<keyword evidence="4" id="KW-1185">Reference proteome</keyword>
<dbReference type="PANTHER" id="PTHR34136">
    <property type="match status" value="1"/>
</dbReference>
<dbReference type="Proteomes" id="UP000585050">
    <property type="component" value="Unassembled WGS sequence"/>
</dbReference>
<dbReference type="CDD" id="cd06533">
    <property type="entry name" value="Glyco_transf_WecG_TagA"/>
    <property type="match status" value="1"/>
</dbReference>
<evidence type="ECO:0000256" key="1">
    <source>
        <dbReference type="ARBA" id="ARBA00022676"/>
    </source>
</evidence>
<keyword evidence="1" id="KW-0328">Glycosyltransferase</keyword>
<gene>
    <name evidence="3" type="ORF">HGP29_22200</name>
</gene>
<dbReference type="GO" id="GO:0016758">
    <property type="term" value="F:hexosyltransferase activity"/>
    <property type="evidence" value="ECO:0007669"/>
    <property type="project" value="TreeGrafter"/>
</dbReference>
<evidence type="ECO:0000256" key="2">
    <source>
        <dbReference type="ARBA" id="ARBA00022679"/>
    </source>
</evidence>
<organism evidence="3 4">
    <name type="scientific">Flammeovirga agarivorans</name>
    <dbReference type="NCBI Taxonomy" id="2726742"/>
    <lineage>
        <taxon>Bacteria</taxon>
        <taxon>Pseudomonadati</taxon>
        <taxon>Bacteroidota</taxon>
        <taxon>Cytophagia</taxon>
        <taxon>Cytophagales</taxon>
        <taxon>Flammeovirgaceae</taxon>
        <taxon>Flammeovirga</taxon>
    </lineage>
</organism>
<dbReference type="PANTHER" id="PTHR34136:SF1">
    <property type="entry name" value="UDP-N-ACETYL-D-MANNOSAMINURONIC ACID TRANSFERASE"/>
    <property type="match status" value="1"/>
</dbReference>
<accession>A0A7X8SPC5</accession>
<name>A0A7X8SPC5_9BACT</name>
<dbReference type="EMBL" id="JABAIL010000008">
    <property type="protein sequence ID" value="NLR93930.1"/>
    <property type="molecule type" value="Genomic_DNA"/>
</dbReference>
<evidence type="ECO:0000313" key="4">
    <source>
        <dbReference type="Proteomes" id="UP000585050"/>
    </source>
</evidence>
<dbReference type="NCBIfam" id="TIGR00696">
    <property type="entry name" value="wecG_tagA_cpsF"/>
    <property type="match status" value="1"/>
</dbReference>
<sequence>MLVAINAHKILNATDQTRDIINNNIGYADGVGAVMALKQKGLNSIKIPGCEIWLDLIAKYETSKTFYFVGGKDEVINKVIEQLKEDYPQINIVGYRNGYLKEGDEERLLADIEEKKPDVVFVAQGSPRQELLMMKMQEVHKAIYQGLGGSFDVYTGTVERAPEMWVNMKMEWLYRWIKEPQLRTRRNLELFKFFGYLALFIF</sequence>
<dbReference type="Pfam" id="PF03808">
    <property type="entry name" value="Glyco_tran_WecG"/>
    <property type="match status" value="1"/>
</dbReference>
<comment type="caution">
    <text evidence="3">The sequence shown here is derived from an EMBL/GenBank/DDBJ whole genome shotgun (WGS) entry which is preliminary data.</text>
</comment>
<evidence type="ECO:0000313" key="3">
    <source>
        <dbReference type="EMBL" id="NLR93930.1"/>
    </source>
</evidence>
<proteinExistence type="predicted"/>